<organism evidence="1 2">
    <name type="scientific">Cnuella takakiae</name>
    <dbReference type="NCBI Taxonomy" id="1302690"/>
    <lineage>
        <taxon>Bacteria</taxon>
        <taxon>Pseudomonadati</taxon>
        <taxon>Bacteroidota</taxon>
        <taxon>Chitinophagia</taxon>
        <taxon>Chitinophagales</taxon>
        <taxon>Chitinophagaceae</taxon>
        <taxon>Cnuella</taxon>
    </lineage>
</organism>
<gene>
    <name evidence="1" type="ORF">SAMN05444008_12719</name>
</gene>
<dbReference type="RefSeq" id="WP_073048581.1">
    <property type="nucleotide sequence ID" value="NZ_FQUO01000027.1"/>
</dbReference>
<dbReference type="Proteomes" id="UP000184368">
    <property type="component" value="Unassembled WGS sequence"/>
</dbReference>
<dbReference type="AlphaFoldDB" id="A0A1M5J1Y1"/>
<evidence type="ECO:0000313" key="1">
    <source>
        <dbReference type="EMBL" id="SHG34566.1"/>
    </source>
</evidence>
<keyword evidence="2" id="KW-1185">Reference proteome</keyword>
<proteinExistence type="predicted"/>
<dbReference type="OrthoDB" id="1521716at2"/>
<dbReference type="PANTHER" id="PTHR41339:SF1">
    <property type="entry name" value="SECRETED PROTEIN"/>
    <property type="match status" value="1"/>
</dbReference>
<dbReference type="EMBL" id="FQUO01000027">
    <property type="protein sequence ID" value="SHG34566.1"/>
    <property type="molecule type" value="Genomic_DNA"/>
</dbReference>
<evidence type="ECO:0000313" key="2">
    <source>
        <dbReference type="Proteomes" id="UP000184368"/>
    </source>
</evidence>
<sequence>MKRILFLSVVLASALFSCRKIEVDGDGITVVQPGNGGSTRQTITLTGRIDSNMTLTAANDYVLDGFTYIMPNRTLTIQPGVTVKANFTGSNVGALVITRGAKIVASGNATNPIVFTSANTTPRSGDWGGIVICGKAPVNTTSTAGAGTFVVEGGINTSDGLGVAGGTDAADSSGVLRYVRIEYAGYAQQPDQEINSLTMAAVGSKTVVEYVQVSHAKDDAFEWFGGTVNARYLVAYKTQDDDFDTDNGFSGSVQFGLVFRDSSIADISRSEAFESDNDASGTANQPKTLAVFSNITAIGPRATLTNVGNPLYLAGAQVRRNSGISIYNSVFMGWPQGVLIDDSRGLVWDDVQDSTVRFAGNLIAGTATPFGYASGTLATPPATAAGVDAWFRDPFYRNTVLANNEQVGYTRPFDYTNPDFSPFAAGTISIPGFPSGPNPIVGAANVTYTDTRIAARPYIQAVTFRGAIGASGEANNWYKGWTRFGN</sequence>
<dbReference type="PROSITE" id="PS51257">
    <property type="entry name" value="PROKAR_LIPOPROTEIN"/>
    <property type="match status" value="1"/>
</dbReference>
<accession>A0A1M5J1Y1</accession>
<dbReference type="PANTHER" id="PTHR41339">
    <property type="entry name" value="LIPL48"/>
    <property type="match status" value="1"/>
</dbReference>
<reference evidence="1 2" key="1">
    <citation type="submission" date="2016-11" db="EMBL/GenBank/DDBJ databases">
        <authorList>
            <person name="Jaros S."/>
            <person name="Januszkiewicz K."/>
            <person name="Wedrychowicz H."/>
        </authorList>
    </citation>
    <scope>NUCLEOTIDE SEQUENCE [LARGE SCALE GENOMIC DNA]</scope>
    <source>
        <strain evidence="1 2">DSM 26897</strain>
    </source>
</reference>
<name>A0A1M5J1Y1_9BACT</name>
<dbReference type="STRING" id="1302690.BUE76_05030"/>
<protein>
    <submittedName>
        <fullName evidence="1">Uncharacterized protein</fullName>
    </submittedName>
</protein>